<evidence type="ECO:0000313" key="11">
    <source>
        <dbReference type="EMBL" id="PKI64213.1"/>
    </source>
</evidence>
<protein>
    <recommendedName>
        <fullName evidence="13">Exopolygalacturonase-like</fullName>
    </recommendedName>
</protein>
<gene>
    <name evidence="11" type="ORF">CRG98_015400</name>
</gene>
<dbReference type="GO" id="GO:0071555">
    <property type="term" value="P:cell wall organization"/>
    <property type="evidence" value="ECO:0007669"/>
    <property type="project" value="UniProtKB-KW"/>
</dbReference>
<dbReference type="FunFam" id="2.160.20.10:FF:000004">
    <property type="entry name" value="Pectin lyase-like superfamily protein"/>
    <property type="match status" value="1"/>
</dbReference>
<keyword evidence="12" id="KW-1185">Reference proteome</keyword>
<keyword evidence="6 8" id="KW-0326">Glycosidase</keyword>
<keyword evidence="3" id="KW-0134">Cell wall</keyword>
<dbReference type="EMBL" id="PGOL01000846">
    <property type="protein sequence ID" value="PKI64213.1"/>
    <property type="molecule type" value="Genomic_DNA"/>
</dbReference>
<dbReference type="InterPro" id="IPR000743">
    <property type="entry name" value="Glyco_hydro_28"/>
</dbReference>
<comment type="similarity">
    <text evidence="2 8">Belongs to the glycosyl hydrolase 28 family.</text>
</comment>
<evidence type="ECO:0000256" key="6">
    <source>
        <dbReference type="ARBA" id="ARBA00023295"/>
    </source>
</evidence>
<reference evidence="11 12" key="1">
    <citation type="submission" date="2017-11" db="EMBL/GenBank/DDBJ databases">
        <title>De-novo sequencing of pomegranate (Punica granatum L.) genome.</title>
        <authorList>
            <person name="Akparov Z."/>
            <person name="Amiraslanov A."/>
            <person name="Hajiyeva S."/>
            <person name="Abbasov M."/>
            <person name="Kaur K."/>
            <person name="Hamwieh A."/>
            <person name="Solovyev V."/>
            <person name="Salamov A."/>
            <person name="Braich B."/>
            <person name="Kosarev P."/>
            <person name="Mahmoud A."/>
            <person name="Hajiyev E."/>
            <person name="Babayeva S."/>
            <person name="Izzatullayeva V."/>
            <person name="Mammadov A."/>
            <person name="Mammadov A."/>
            <person name="Sharifova S."/>
            <person name="Ojaghi J."/>
            <person name="Eynullazada K."/>
            <person name="Bayramov B."/>
            <person name="Abdulazimova A."/>
            <person name="Shahmuradov I."/>
        </authorList>
    </citation>
    <scope>NUCLEOTIDE SEQUENCE [LARGE SCALE GENOMIC DNA]</scope>
    <source>
        <strain evidence="12">cv. AG2017</strain>
        <tissue evidence="11">Leaf</tissue>
    </source>
</reference>
<evidence type="ECO:0000256" key="5">
    <source>
        <dbReference type="ARBA" id="ARBA00022801"/>
    </source>
</evidence>
<dbReference type="STRING" id="22663.A0A2I0K7X3"/>
<dbReference type="SMART" id="SM00710">
    <property type="entry name" value="PbH1"/>
    <property type="match status" value="3"/>
</dbReference>
<proteinExistence type="inferred from homology"/>
<evidence type="ECO:0000256" key="4">
    <source>
        <dbReference type="ARBA" id="ARBA00022525"/>
    </source>
</evidence>
<dbReference type="InterPro" id="IPR012334">
    <property type="entry name" value="Pectin_lyas_fold"/>
</dbReference>
<sequence>MATASSLSAFVFLILCISSSLTEAQVFDVTSPKYGAKADGATDMAQALTTAWTEACASPTPSTILIPTGAFLMGQVSLGGPCKSSMTVQVQGMVKAPADPAQMKGDGWIVIQHIDSFTLNGGGTFDGQGKIAWTKNDCAEKKVCTNLPTNLRFDFVNNALIQNITTLDSKQFHVNVLGCKNITFQHVTVTAPGDSPNTDGIHIGRSNGVTIVDTHIQTGDDCISIGDGSQQVNVTAVTCGPGHGISVGSLGKWKNEEPVIGIFVKNCTITGTMNGVRIKTWPASPAGTATDMHFEDIVMNDVGNPVIIDQGYCPWNQCTAGVPSQIKISKVSFKNIRGTSSTQVAVQLSCSKAIPCEEVELADINLTFHATNGTAANGPTTSVCDNVKPVITGNQIPAICRNSTAGPPAAAPGAPANATAPAPAAPGNATAAPHP</sequence>
<name>A0A2I0K7X3_PUNGR</name>
<evidence type="ECO:0000256" key="1">
    <source>
        <dbReference type="ARBA" id="ARBA00004191"/>
    </source>
</evidence>
<dbReference type="AlphaFoldDB" id="A0A2I0K7X3"/>
<keyword evidence="7" id="KW-0961">Cell wall biogenesis/degradation</keyword>
<dbReference type="InterPro" id="IPR011050">
    <property type="entry name" value="Pectin_lyase_fold/virulence"/>
</dbReference>
<evidence type="ECO:0000256" key="9">
    <source>
        <dbReference type="SAM" id="MobiDB-lite"/>
    </source>
</evidence>
<comment type="caution">
    <text evidence="11">The sequence shown here is derived from an EMBL/GenBank/DDBJ whole genome shotgun (WGS) entry which is preliminary data.</text>
</comment>
<accession>A0A2I0K7X3</accession>
<keyword evidence="10" id="KW-0732">Signal</keyword>
<keyword evidence="5 8" id="KW-0378">Hydrolase</keyword>
<evidence type="ECO:0000256" key="8">
    <source>
        <dbReference type="RuleBase" id="RU361169"/>
    </source>
</evidence>
<feature type="signal peptide" evidence="10">
    <location>
        <begin position="1"/>
        <end position="24"/>
    </location>
</feature>
<evidence type="ECO:0008006" key="13">
    <source>
        <dbReference type="Google" id="ProtNLM"/>
    </source>
</evidence>
<organism evidence="11 12">
    <name type="scientific">Punica granatum</name>
    <name type="common">Pomegranate</name>
    <dbReference type="NCBI Taxonomy" id="22663"/>
    <lineage>
        <taxon>Eukaryota</taxon>
        <taxon>Viridiplantae</taxon>
        <taxon>Streptophyta</taxon>
        <taxon>Embryophyta</taxon>
        <taxon>Tracheophyta</taxon>
        <taxon>Spermatophyta</taxon>
        <taxon>Magnoliopsida</taxon>
        <taxon>eudicotyledons</taxon>
        <taxon>Gunneridae</taxon>
        <taxon>Pentapetalae</taxon>
        <taxon>rosids</taxon>
        <taxon>malvids</taxon>
        <taxon>Myrtales</taxon>
        <taxon>Lythraceae</taxon>
        <taxon>Punica</taxon>
    </lineage>
</organism>
<evidence type="ECO:0000256" key="7">
    <source>
        <dbReference type="ARBA" id="ARBA00023316"/>
    </source>
</evidence>
<dbReference type="PANTHER" id="PTHR31375">
    <property type="match status" value="1"/>
</dbReference>
<comment type="subcellular location">
    <subcellularLocation>
        <location evidence="1">Secreted</location>
        <location evidence="1">Cell wall</location>
    </subcellularLocation>
</comment>
<evidence type="ECO:0000256" key="2">
    <source>
        <dbReference type="ARBA" id="ARBA00008834"/>
    </source>
</evidence>
<dbReference type="GO" id="GO:0004650">
    <property type="term" value="F:polygalacturonase activity"/>
    <property type="evidence" value="ECO:0007669"/>
    <property type="project" value="InterPro"/>
</dbReference>
<dbReference type="Gene3D" id="2.160.20.10">
    <property type="entry name" value="Single-stranded right-handed beta-helix, Pectin lyase-like"/>
    <property type="match status" value="1"/>
</dbReference>
<evidence type="ECO:0000256" key="3">
    <source>
        <dbReference type="ARBA" id="ARBA00022512"/>
    </source>
</evidence>
<keyword evidence="4" id="KW-0964">Secreted</keyword>
<dbReference type="Proteomes" id="UP000233551">
    <property type="component" value="Unassembled WGS sequence"/>
</dbReference>
<dbReference type="SUPFAM" id="SSF51126">
    <property type="entry name" value="Pectin lyase-like"/>
    <property type="match status" value="1"/>
</dbReference>
<dbReference type="GO" id="GO:0005975">
    <property type="term" value="P:carbohydrate metabolic process"/>
    <property type="evidence" value="ECO:0007669"/>
    <property type="project" value="InterPro"/>
</dbReference>
<feature type="region of interest" description="Disordered" evidence="9">
    <location>
        <begin position="405"/>
        <end position="435"/>
    </location>
</feature>
<feature type="chain" id="PRO_5014133420" description="Exopolygalacturonase-like" evidence="10">
    <location>
        <begin position="25"/>
        <end position="435"/>
    </location>
</feature>
<evidence type="ECO:0000313" key="12">
    <source>
        <dbReference type="Proteomes" id="UP000233551"/>
    </source>
</evidence>
<dbReference type="InterPro" id="IPR006626">
    <property type="entry name" value="PbH1"/>
</dbReference>
<evidence type="ECO:0000256" key="10">
    <source>
        <dbReference type="SAM" id="SignalP"/>
    </source>
</evidence>
<dbReference type="Pfam" id="PF00295">
    <property type="entry name" value="Glyco_hydro_28"/>
    <property type="match status" value="1"/>
</dbReference>